<organism evidence="2 3">
    <name type="scientific">Linnemannia gamsii</name>
    <dbReference type="NCBI Taxonomy" id="64522"/>
    <lineage>
        <taxon>Eukaryota</taxon>
        <taxon>Fungi</taxon>
        <taxon>Fungi incertae sedis</taxon>
        <taxon>Mucoromycota</taxon>
        <taxon>Mortierellomycotina</taxon>
        <taxon>Mortierellomycetes</taxon>
        <taxon>Mortierellales</taxon>
        <taxon>Mortierellaceae</taxon>
        <taxon>Linnemannia</taxon>
    </lineage>
</organism>
<sequence>MLELEAAEEEARVKNSSSMETDQVLRAAAGAKDRDGGLMTDMQNLGLLQDVKDMILEMDRDAFVCLPELYQLAVGRLHLEQTPEKEMRSTFDVSQESRPRIR</sequence>
<dbReference type="Proteomes" id="UP001194696">
    <property type="component" value="Unassembled WGS sequence"/>
</dbReference>
<comment type="caution">
    <text evidence="2">The sequence shown here is derived from an EMBL/GenBank/DDBJ whole genome shotgun (WGS) entry which is preliminary data.</text>
</comment>
<evidence type="ECO:0000313" key="3">
    <source>
        <dbReference type="Proteomes" id="UP001194696"/>
    </source>
</evidence>
<feature type="region of interest" description="Disordered" evidence="1">
    <location>
        <begin position="1"/>
        <end position="20"/>
    </location>
</feature>
<evidence type="ECO:0000313" key="2">
    <source>
        <dbReference type="EMBL" id="KAG0289649.1"/>
    </source>
</evidence>
<accession>A0ABQ7K391</accession>
<name>A0ABQ7K391_9FUNG</name>
<proteinExistence type="predicted"/>
<feature type="region of interest" description="Disordered" evidence="1">
    <location>
        <begin position="83"/>
        <end position="102"/>
    </location>
</feature>
<gene>
    <name evidence="2" type="ORF">BGZ96_006843</name>
</gene>
<protein>
    <submittedName>
        <fullName evidence="2">Uncharacterized protein</fullName>
    </submittedName>
</protein>
<keyword evidence="3" id="KW-1185">Reference proteome</keyword>
<dbReference type="EMBL" id="JAAAIM010000335">
    <property type="protein sequence ID" value="KAG0289649.1"/>
    <property type="molecule type" value="Genomic_DNA"/>
</dbReference>
<evidence type="ECO:0000256" key="1">
    <source>
        <dbReference type="SAM" id="MobiDB-lite"/>
    </source>
</evidence>
<reference evidence="2 3" key="1">
    <citation type="journal article" date="2020" name="Fungal Divers.">
        <title>Resolving the Mortierellaceae phylogeny through synthesis of multi-gene phylogenetics and phylogenomics.</title>
        <authorList>
            <person name="Vandepol N."/>
            <person name="Liber J."/>
            <person name="Desiro A."/>
            <person name="Na H."/>
            <person name="Kennedy M."/>
            <person name="Barry K."/>
            <person name="Grigoriev I.V."/>
            <person name="Miller A.N."/>
            <person name="O'Donnell K."/>
            <person name="Stajich J.E."/>
            <person name="Bonito G."/>
        </authorList>
    </citation>
    <scope>NUCLEOTIDE SEQUENCE [LARGE SCALE GENOMIC DNA]</scope>
    <source>
        <strain evidence="2 3">AD045</strain>
    </source>
</reference>